<dbReference type="InterPro" id="IPR036188">
    <property type="entry name" value="FAD/NAD-bd_sf"/>
</dbReference>
<accession>A0A4P8IA98</accession>
<dbReference type="Proteomes" id="UP000298653">
    <property type="component" value="Chromosome"/>
</dbReference>
<dbReference type="InterPro" id="IPR044141">
    <property type="entry name" value="AhpF_NTD_C"/>
</dbReference>
<keyword evidence="2 5" id="KW-0560">Oxidoreductase</keyword>
<evidence type="ECO:0000256" key="2">
    <source>
        <dbReference type="ARBA" id="ARBA00023002"/>
    </source>
</evidence>
<dbReference type="InterPro" id="IPR036249">
    <property type="entry name" value="Thioredoxin-like_sf"/>
</dbReference>
<dbReference type="KEGG" id="arf:AR1Y2_0984"/>
<evidence type="ECO:0000259" key="4">
    <source>
        <dbReference type="Pfam" id="PF13192"/>
    </source>
</evidence>
<name>A0A4P8IA98_9FIRM</name>
<dbReference type="PANTHER" id="PTHR48105">
    <property type="entry name" value="THIOREDOXIN REDUCTASE 1-RELATED-RELATED"/>
    <property type="match status" value="1"/>
</dbReference>
<sequence>MKELDMNKLYDGIIIGGGPAGLSAAIYLARAKYRVLVIEKEKMGGQITITSEVVNYPGVPETDGTRLTENMRKQAEFFGAEFMMAEVSEIHPDGDIKEVVTEKGTFETLGIVLATGASPRKIGFEGETKFQGRGVAYCATCDGEFFTGLDVFVLGGGFAAAEESMFLTKYARKVTVIVREEDFTCAASIADQVRNHPGIEVHYQTEIVEAGGESTLQYAVFKNNETGETWKYEPPEGKSFGIFVFAGYAPATALFKDFLELSEDGYLVTDINQKTSADGFYGAGDICVKNLRQVVTAVSDGAVAATSLEKYLSGMYEALRLPEREIPAPKREKPVDVPADETKDQSGFLTEEMKRQLKPVFEKMEKNVILKFYTDDSAISREVQGFASEMEGLSPHIRCELEQDDPEGMEYPAIQICDGDGNYLGTSFHGVPGGHEFNSFIIAIYNAAGPGQAIDRDLLGRIKKIDRNIKIQTVVSLSCTMCPELVMAVQRIALENPRIEADIYDMAHYPELKDKYQIMSVPCMIVDEKDVYFGKKSVEEILGLLEK</sequence>
<dbReference type="SUPFAM" id="SSF51905">
    <property type="entry name" value="FAD/NAD(P)-binding domain"/>
    <property type="match status" value="1"/>
</dbReference>
<dbReference type="AlphaFoldDB" id="A0A4P8IA98"/>
<reference evidence="5 6" key="1">
    <citation type="submission" date="2019-05" db="EMBL/GenBank/DDBJ databases">
        <title>Complete genome sequencing of Anaerostipes rhamnosivorans.</title>
        <authorList>
            <person name="Bui T.P.N."/>
            <person name="de Vos W.M."/>
        </authorList>
    </citation>
    <scope>NUCLEOTIDE SEQUENCE [LARGE SCALE GENOMIC DNA]</scope>
    <source>
        <strain evidence="5 6">1y2</strain>
    </source>
</reference>
<dbReference type="Gene3D" id="3.50.50.60">
    <property type="entry name" value="FAD/NAD(P)-binding domain"/>
    <property type="match status" value="2"/>
</dbReference>
<dbReference type="GO" id="GO:0016491">
    <property type="term" value="F:oxidoreductase activity"/>
    <property type="evidence" value="ECO:0007669"/>
    <property type="project" value="UniProtKB-KW"/>
</dbReference>
<evidence type="ECO:0000313" key="6">
    <source>
        <dbReference type="Proteomes" id="UP000298653"/>
    </source>
</evidence>
<dbReference type="Pfam" id="PF13192">
    <property type="entry name" value="Thioredoxin_3"/>
    <property type="match status" value="1"/>
</dbReference>
<protein>
    <submittedName>
        <fullName evidence="5">Alkyl hydroperoxide reductase protein F</fullName>
        <ecNumber evidence="5">1.8.1.-</ecNumber>
    </submittedName>
</protein>
<dbReference type="InterPro" id="IPR044142">
    <property type="entry name" value="AhpF_NTD_N"/>
</dbReference>
<dbReference type="PRINTS" id="PR00469">
    <property type="entry name" value="PNDRDTASEII"/>
</dbReference>
<gene>
    <name evidence="5" type="ORF">AR1Y2_0984</name>
</gene>
<dbReference type="EMBL" id="CP040058">
    <property type="protein sequence ID" value="QCP34438.1"/>
    <property type="molecule type" value="Genomic_DNA"/>
</dbReference>
<dbReference type="Pfam" id="PF07992">
    <property type="entry name" value="Pyr_redox_2"/>
    <property type="match status" value="1"/>
</dbReference>
<dbReference type="CDD" id="cd02974">
    <property type="entry name" value="AhpF_NTD_N"/>
    <property type="match status" value="1"/>
</dbReference>
<dbReference type="InterPro" id="IPR017561">
    <property type="entry name" value="AhpF_homologue_put"/>
</dbReference>
<dbReference type="CDD" id="cd03026">
    <property type="entry name" value="AhpF_NTD_C"/>
    <property type="match status" value="1"/>
</dbReference>
<evidence type="ECO:0000259" key="3">
    <source>
        <dbReference type="Pfam" id="PF07992"/>
    </source>
</evidence>
<keyword evidence="6" id="KW-1185">Reference proteome</keyword>
<feature type="domain" description="FAD/NAD(P)-binding" evidence="3">
    <location>
        <begin position="11"/>
        <end position="301"/>
    </location>
</feature>
<dbReference type="SUPFAM" id="SSF52833">
    <property type="entry name" value="Thioredoxin-like"/>
    <property type="match status" value="2"/>
</dbReference>
<keyword evidence="1" id="KW-0285">Flavoprotein</keyword>
<proteinExistence type="predicted"/>
<evidence type="ECO:0000256" key="1">
    <source>
        <dbReference type="ARBA" id="ARBA00022630"/>
    </source>
</evidence>
<dbReference type="InterPro" id="IPR012336">
    <property type="entry name" value="Thioredoxin-like_fold"/>
</dbReference>
<feature type="domain" description="Thioredoxin-like fold" evidence="4">
    <location>
        <begin position="474"/>
        <end position="545"/>
    </location>
</feature>
<organism evidence="5 6">
    <name type="scientific">Anaerostipes rhamnosivorans</name>
    <dbReference type="NCBI Taxonomy" id="1229621"/>
    <lineage>
        <taxon>Bacteria</taxon>
        <taxon>Bacillati</taxon>
        <taxon>Bacillota</taxon>
        <taxon>Clostridia</taxon>
        <taxon>Lachnospirales</taxon>
        <taxon>Lachnospiraceae</taxon>
        <taxon>Anaerostipes</taxon>
    </lineage>
</organism>
<dbReference type="EC" id="1.8.1.-" evidence="5"/>
<dbReference type="InterPro" id="IPR050097">
    <property type="entry name" value="Ferredoxin-NADP_redctase_2"/>
</dbReference>
<dbReference type="PRINTS" id="PR00368">
    <property type="entry name" value="FADPNR"/>
</dbReference>
<dbReference type="InterPro" id="IPR023753">
    <property type="entry name" value="FAD/NAD-binding_dom"/>
</dbReference>
<dbReference type="Gene3D" id="3.40.30.80">
    <property type="match status" value="1"/>
</dbReference>
<dbReference type="NCBIfam" id="TIGR03143">
    <property type="entry name" value="AhpF_homolog"/>
    <property type="match status" value="1"/>
</dbReference>
<evidence type="ECO:0000313" key="5">
    <source>
        <dbReference type="EMBL" id="QCP34438.1"/>
    </source>
</evidence>